<name>A0A1B1KHR3_RHOOP</name>
<dbReference type="PATRIC" id="fig|37919.13.peg.7949"/>
<geneLocation type="plasmid" evidence="2">
    <name>pr1cp1</name>
</geneLocation>
<gene>
    <name evidence="1" type="ORF">R1CP_37725</name>
</gene>
<dbReference type="EMBL" id="CP009112">
    <property type="protein sequence ID" value="ANS32146.1"/>
    <property type="molecule type" value="Genomic_DNA"/>
</dbReference>
<sequence length="56" mass="5948">MDVEYTDTAESFELPALELTVYGPSKNVLRSRALGKCSGAWGVCGATTVVLTPVSR</sequence>
<proteinExistence type="predicted"/>
<dbReference type="AlphaFoldDB" id="A0A1B1KHR3"/>
<keyword evidence="1" id="KW-0614">Plasmid</keyword>
<protein>
    <submittedName>
        <fullName evidence="1">Uncharacterized protein</fullName>
    </submittedName>
</protein>
<accession>A0A1B1KHR3</accession>
<evidence type="ECO:0000313" key="1">
    <source>
        <dbReference type="EMBL" id="ANS32146.1"/>
    </source>
</evidence>
<dbReference type="Proteomes" id="UP000186108">
    <property type="component" value="Plasmid pR1CP1"/>
</dbReference>
<reference evidence="1 2" key="1">
    <citation type="submission" date="2014-07" db="EMBL/GenBank/DDBJ databases">
        <authorList>
            <person name="Zhang J.E."/>
            <person name="Yang H."/>
            <person name="Guo J."/>
            <person name="Deng Z."/>
            <person name="Luo H."/>
            <person name="Luo M."/>
            <person name="Zhao B."/>
        </authorList>
    </citation>
    <scope>NUCLEOTIDE SEQUENCE [LARGE SCALE GENOMIC DNA]</scope>
    <source>
        <strain evidence="1 2">1CP</strain>
        <plasmid evidence="2">Plasmid pr1cp1</plasmid>
    </source>
</reference>
<organism evidence="1 2">
    <name type="scientific">Rhodococcus opacus</name>
    <name type="common">Nocardia opaca</name>
    <dbReference type="NCBI Taxonomy" id="37919"/>
    <lineage>
        <taxon>Bacteria</taxon>
        <taxon>Bacillati</taxon>
        <taxon>Actinomycetota</taxon>
        <taxon>Actinomycetes</taxon>
        <taxon>Mycobacteriales</taxon>
        <taxon>Nocardiaceae</taxon>
        <taxon>Rhodococcus</taxon>
    </lineage>
</organism>
<evidence type="ECO:0000313" key="2">
    <source>
        <dbReference type="Proteomes" id="UP000186108"/>
    </source>
</evidence>